<dbReference type="RefSeq" id="XP_001024101.2">
    <property type="nucleotide sequence ID" value="XM_001024101.2"/>
</dbReference>
<keyword evidence="1 2" id="KW-0812">Transmembrane</keyword>
<dbReference type="PANTHER" id="PTHR31398">
    <property type="entry name" value="MEIOTIC NUCLEAR DIVISION PROTEIN 1 HOMOLOG"/>
    <property type="match status" value="1"/>
</dbReference>
<organism evidence="2 3">
    <name type="scientific">Tetrahymena thermophila (strain SB210)</name>
    <dbReference type="NCBI Taxonomy" id="312017"/>
    <lineage>
        <taxon>Eukaryota</taxon>
        <taxon>Sar</taxon>
        <taxon>Alveolata</taxon>
        <taxon>Ciliophora</taxon>
        <taxon>Intramacronucleata</taxon>
        <taxon>Oligohymenophorea</taxon>
        <taxon>Hymenostomatida</taxon>
        <taxon>Tetrahymenina</taxon>
        <taxon>Tetrahymenidae</taxon>
        <taxon>Tetrahymena</taxon>
    </lineage>
</organism>
<dbReference type="EMBL" id="GG662471">
    <property type="protein sequence ID" value="EAS03856.2"/>
    <property type="molecule type" value="Genomic_DNA"/>
</dbReference>
<protein>
    <submittedName>
        <fullName evidence="2">Transmembrane protein, putative</fullName>
    </submittedName>
</protein>
<keyword evidence="1" id="KW-1133">Transmembrane helix</keyword>
<evidence type="ECO:0000313" key="3">
    <source>
        <dbReference type="Proteomes" id="UP000009168"/>
    </source>
</evidence>
<dbReference type="PANTHER" id="PTHR31398:SF0">
    <property type="entry name" value="MEIOTIC NUCLEAR DIVISION PROTEIN 1 HOMOLOG"/>
    <property type="match status" value="1"/>
</dbReference>
<evidence type="ECO:0000256" key="1">
    <source>
        <dbReference type="SAM" id="Phobius"/>
    </source>
</evidence>
<evidence type="ECO:0000313" key="2">
    <source>
        <dbReference type="EMBL" id="EAS03856.2"/>
    </source>
</evidence>
<dbReference type="GO" id="GO:0005634">
    <property type="term" value="C:nucleus"/>
    <property type="evidence" value="ECO:0007669"/>
    <property type="project" value="TreeGrafter"/>
</dbReference>
<gene>
    <name evidence="2" type="ORF">TTHERM_00659000</name>
</gene>
<name>I7LX67_TETTS</name>
<reference evidence="3" key="1">
    <citation type="journal article" date="2006" name="PLoS Biol.">
        <title>Macronuclear genome sequence of the ciliate Tetrahymena thermophila, a model eukaryote.</title>
        <authorList>
            <person name="Eisen J.A."/>
            <person name="Coyne R.S."/>
            <person name="Wu M."/>
            <person name="Wu D."/>
            <person name="Thiagarajan M."/>
            <person name="Wortman J.R."/>
            <person name="Badger J.H."/>
            <person name="Ren Q."/>
            <person name="Amedeo P."/>
            <person name="Jones K.M."/>
            <person name="Tallon L.J."/>
            <person name="Delcher A.L."/>
            <person name="Salzberg S.L."/>
            <person name="Silva J.C."/>
            <person name="Haas B.J."/>
            <person name="Majoros W.H."/>
            <person name="Farzad M."/>
            <person name="Carlton J.M."/>
            <person name="Smith R.K. Jr."/>
            <person name="Garg J."/>
            <person name="Pearlman R.E."/>
            <person name="Karrer K.M."/>
            <person name="Sun L."/>
            <person name="Manning G."/>
            <person name="Elde N.C."/>
            <person name="Turkewitz A.P."/>
            <person name="Asai D.J."/>
            <person name="Wilkes D.E."/>
            <person name="Wang Y."/>
            <person name="Cai H."/>
            <person name="Collins K."/>
            <person name="Stewart B.A."/>
            <person name="Lee S.R."/>
            <person name="Wilamowska K."/>
            <person name="Weinberg Z."/>
            <person name="Ruzzo W.L."/>
            <person name="Wloga D."/>
            <person name="Gaertig J."/>
            <person name="Frankel J."/>
            <person name="Tsao C.-C."/>
            <person name="Gorovsky M.A."/>
            <person name="Keeling P.J."/>
            <person name="Waller R.F."/>
            <person name="Patron N.J."/>
            <person name="Cherry J.M."/>
            <person name="Stover N.A."/>
            <person name="Krieger C.J."/>
            <person name="del Toro C."/>
            <person name="Ryder H.F."/>
            <person name="Williamson S.C."/>
            <person name="Barbeau R.A."/>
            <person name="Hamilton E.P."/>
            <person name="Orias E."/>
        </authorList>
    </citation>
    <scope>NUCLEOTIDE SEQUENCE [LARGE SCALE GENOMIC DNA]</scope>
    <source>
        <strain evidence="3">SB210</strain>
    </source>
</reference>
<dbReference type="InParanoid" id="I7LX67"/>
<dbReference type="Proteomes" id="UP000009168">
    <property type="component" value="Unassembled WGS sequence"/>
</dbReference>
<dbReference type="AlphaFoldDB" id="I7LX67"/>
<keyword evidence="3" id="KW-1185">Reference proteome</keyword>
<dbReference type="GeneID" id="7830190"/>
<proteinExistence type="predicted"/>
<keyword evidence="1" id="KW-0472">Membrane</keyword>
<feature type="transmembrane region" description="Helical" evidence="1">
    <location>
        <begin position="25"/>
        <end position="50"/>
    </location>
</feature>
<dbReference type="GO" id="GO:0007131">
    <property type="term" value="P:reciprocal meiotic recombination"/>
    <property type="evidence" value="ECO:0007669"/>
    <property type="project" value="TreeGrafter"/>
</dbReference>
<dbReference type="KEGG" id="tet:TTHERM_00659000"/>
<dbReference type="OrthoDB" id="289304at2759"/>
<accession>I7LX67</accession>
<sequence length="595" mass="70834">MKKVDIFGSQVSFRLNGIVQHKTKFGAFFTILLFGIIVYRIIFLIFQVILGSNPKVLYQERQVDNPKAFIISPQTFSMAIGLLNTNYTYFVDERIFTIQGIHRVKQNIFNQTTNQYDEVFTDNYFDLVNCTKDHIPDDKLRSYFEKSQLYSHLCLPLDKQLEIEGQYNSDNYQEINFYFEKCVGNGCLDQKYIADLLNKHYIELLFTDVYFSPQTKNYPFNRYSRDLYWQSSQNLPKEVNMYMRNNYVETDYGWLTPNIVTDIFPQYSYDDNQIVDISNNFFFHLVIRFEKQKENLYQRSYDTVFTIMSQIGGFTQILLTIFSFVCIKYSQIDLNRSLINQQYDFQEASNKTEQTNFSTPLIQSIKINNSILDLDQQKKVDKQLSIFSKTCIYKEKAFNDKKQLSTCQIKQQKLISPQNQKMDTINNNSVQLEQFKQNKEFQGTQQTIVNKQNDDNTNSSLLYNQFQKLNEVNNTKQSFQNIFAKEKQTKIDQSILNLLDEKKYQFFSNLQQEQKNVKQQNMQRNYSQFNLKRYINTQEEDNDTFNIEQEDIISNDNMQKYDFRQYSGPSMLSHNLSRSYLRRNKLLEIDKTEQL</sequence>